<feature type="transmembrane region" description="Helical" evidence="1">
    <location>
        <begin position="85"/>
        <end position="106"/>
    </location>
</feature>
<comment type="caution">
    <text evidence="2">The sequence shown here is derived from an EMBL/GenBank/DDBJ whole genome shotgun (WGS) entry which is preliminary data.</text>
</comment>
<dbReference type="Proteomes" id="UP000036932">
    <property type="component" value="Unassembled WGS sequence"/>
</dbReference>
<keyword evidence="1" id="KW-1133">Transmembrane helix</keyword>
<feature type="transmembrane region" description="Helical" evidence="1">
    <location>
        <begin position="181"/>
        <end position="202"/>
    </location>
</feature>
<dbReference type="OrthoDB" id="2339365at2"/>
<feature type="transmembrane region" description="Helical" evidence="1">
    <location>
        <begin position="209"/>
        <end position="227"/>
    </location>
</feature>
<keyword evidence="1" id="KW-0812">Transmembrane</keyword>
<feature type="transmembrane region" description="Helical" evidence="1">
    <location>
        <begin position="112"/>
        <end position="130"/>
    </location>
</feature>
<feature type="transmembrane region" description="Helical" evidence="1">
    <location>
        <begin position="51"/>
        <end position="73"/>
    </location>
</feature>
<reference evidence="3" key="1">
    <citation type="submission" date="2015-08" db="EMBL/GenBank/DDBJ databases">
        <title>Genome sequencing project for genomic taxonomy and phylogenomics of Bacillus-like bacteria.</title>
        <authorList>
            <person name="Liu B."/>
            <person name="Wang J."/>
            <person name="Zhu Y."/>
            <person name="Liu G."/>
            <person name="Chen Q."/>
            <person name="Chen Z."/>
            <person name="Lan J."/>
            <person name="Che J."/>
            <person name="Ge C."/>
            <person name="Shi H."/>
            <person name="Pan Z."/>
            <person name="Liu X."/>
        </authorList>
    </citation>
    <scope>NUCLEOTIDE SEQUENCE [LARGE SCALE GENOMIC DNA]</scope>
    <source>
        <strain evidence="3">FJAT-22460</strain>
    </source>
</reference>
<dbReference type="EMBL" id="LIUT01000001">
    <property type="protein sequence ID" value="KOR87773.1"/>
    <property type="molecule type" value="Genomic_DNA"/>
</dbReference>
<keyword evidence="3" id="KW-1185">Reference proteome</keyword>
<accession>A0A0M1NZT8</accession>
<name>A0A0M1NZT8_9BACL</name>
<dbReference type="PATRIC" id="fig|1705565.3.peg.1926"/>
<feature type="transmembrane region" description="Helical" evidence="1">
    <location>
        <begin position="21"/>
        <end position="39"/>
    </location>
</feature>
<gene>
    <name evidence="2" type="ORF">AM231_00520</name>
</gene>
<evidence type="ECO:0000313" key="3">
    <source>
        <dbReference type="Proteomes" id="UP000036932"/>
    </source>
</evidence>
<evidence type="ECO:0000313" key="2">
    <source>
        <dbReference type="EMBL" id="KOR87773.1"/>
    </source>
</evidence>
<protein>
    <submittedName>
        <fullName evidence="2">Uncharacterized protein</fullName>
    </submittedName>
</protein>
<keyword evidence="1" id="KW-0472">Membrane</keyword>
<dbReference type="AlphaFoldDB" id="A0A0M1NZT8"/>
<feature type="transmembrane region" description="Helical" evidence="1">
    <location>
        <begin position="137"/>
        <end position="161"/>
    </location>
</feature>
<evidence type="ECO:0000256" key="1">
    <source>
        <dbReference type="SAM" id="Phobius"/>
    </source>
</evidence>
<dbReference type="RefSeq" id="WP_053489872.1">
    <property type="nucleotide sequence ID" value="NZ_LIUT01000001.1"/>
</dbReference>
<organism evidence="2 3">
    <name type="scientific">Paenibacillus solani</name>
    <dbReference type="NCBI Taxonomy" id="1705565"/>
    <lineage>
        <taxon>Bacteria</taxon>
        <taxon>Bacillati</taxon>
        <taxon>Bacillota</taxon>
        <taxon>Bacilli</taxon>
        <taxon>Bacillales</taxon>
        <taxon>Paenibacillaceae</taxon>
        <taxon>Paenibacillus</taxon>
    </lineage>
</organism>
<sequence length="228" mass="26097">MSVFLESNRIRTNINVGKKKIAYSVLFSFVFGFTLGLIAKILDSPIIPNEISILGVIGSNWGIWIFVSTLIAVYSYTPKLAATRVFIFLISMLFSYYVYTIFFLGLLPIKYIIFWCILALLSTIPAYIMWFSHANHLISSIITALPISVIAFEGYKIYLSTVNYYEKFMQYENVLISKGNYFYMLGTEILYALLIIIILFLVPKRKKQCLYIIPFSVVVFSALVAIIL</sequence>
<proteinExistence type="predicted"/>